<evidence type="ECO:0000313" key="5">
    <source>
        <dbReference type="EMBL" id="TQN42878.1"/>
    </source>
</evidence>
<protein>
    <submittedName>
        <fullName evidence="5">4-hydroxy-2-oxoheptanedioate aldolase</fullName>
    </submittedName>
</protein>
<accession>A0A543PFM5</accession>
<dbReference type="Pfam" id="PF03328">
    <property type="entry name" value="HpcH_HpaI"/>
    <property type="match status" value="1"/>
</dbReference>
<comment type="similarity">
    <text evidence="1">Belongs to the HpcH/HpaI aldolase family.</text>
</comment>
<dbReference type="PANTHER" id="PTHR30502:SF0">
    <property type="entry name" value="PHOSPHOENOLPYRUVATE CARBOXYLASE FAMILY PROTEIN"/>
    <property type="match status" value="1"/>
</dbReference>
<name>A0A543PFM5_9ACTN</name>
<organism evidence="5 6">
    <name type="scientific">Blastococcus colisei</name>
    <dbReference type="NCBI Taxonomy" id="1564162"/>
    <lineage>
        <taxon>Bacteria</taxon>
        <taxon>Bacillati</taxon>
        <taxon>Actinomycetota</taxon>
        <taxon>Actinomycetes</taxon>
        <taxon>Geodermatophilales</taxon>
        <taxon>Geodermatophilaceae</taxon>
        <taxon>Blastococcus</taxon>
    </lineage>
</organism>
<keyword evidence="3" id="KW-0456">Lyase</keyword>
<feature type="domain" description="HpcH/HpaI aldolase/citrate lyase" evidence="4">
    <location>
        <begin position="48"/>
        <end position="247"/>
    </location>
</feature>
<evidence type="ECO:0000259" key="4">
    <source>
        <dbReference type="Pfam" id="PF03328"/>
    </source>
</evidence>
<dbReference type="Proteomes" id="UP000319865">
    <property type="component" value="Unassembled WGS sequence"/>
</dbReference>
<comment type="caution">
    <text evidence="5">The sequence shown here is derived from an EMBL/GenBank/DDBJ whole genome shotgun (WGS) entry which is preliminary data.</text>
</comment>
<evidence type="ECO:0000256" key="2">
    <source>
        <dbReference type="ARBA" id="ARBA00022723"/>
    </source>
</evidence>
<dbReference type="InterPro" id="IPR040442">
    <property type="entry name" value="Pyrv_kinase-like_dom_sf"/>
</dbReference>
<dbReference type="InterPro" id="IPR015813">
    <property type="entry name" value="Pyrv/PenolPyrv_kinase-like_dom"/>
</dbReference>
<dbReference type="GO" id="GO:0016832">
    <property type="term" value="F:aldehyde-lyase activity"/>
    <property type="evidence" value="ECO:0007669"/>
    <property type="project" value="TreeGrafter"/>
</dbReference>
<dbReference type="Gene3D" id="3.20.20.60">
    <property type="entry name" value="Phosphoenolpyruvate-binding domains"/>
    <property type="match status" value="1"/>
</dbReference>
<dbReference type="EMBL" id="VFQE01000001">
    <property type="protein sequence ID" value="TQN42878.1"/>
    <property type="molecule type" value="Genomic_DNA"/>
</dbReference>
<dbReference type="SUPFAM" id="SSF51621">
    <property type="entry name" value="Phosphoenolpyruvate/pyruvate domain"/>
    <property type="match status" value="1"/>
</dbReference>
<dbReference type="AlphaFoldDB" id="A0A543PFM5"/>
<sequence length="265" mass="26944">MSDDAAAMEPTGEVSLGMAISEVDLRGRWSDGQPCHGLWSLLPGVVTGEVLARTGVDYVVVDLQHGATAEAEMPGVAAAISAAGAVPLVRTRSPAFADVGRPLDLGARGVIVPNVRDADHAREVIAASRYAPVGGRSIGRLSGGADQPLVIVMVEASTALDDLDSVLAVDGLDGVYVGPGDLSLSLGLTGDEHRDELRDVLSSIIARAGAAGVPVGVHAYSGEQAAEYAAEGATIVTVAVDAASLREAVAHHLGVARGRPGPDQR</sequence>
<evidence type="ECO:0000313" key="6">
    <source>
        <dbReference type="Proteomes" id="UP000319865"/>
    </source>
</evidence>
<dbReference type="InterPro" id="IPR005000">
    <property type="entry name" value="Aldolase/citrate-lyase_domain"/>
</dbReference>
<evidence type="ECO:0000256" key="3">
    <source>
        <dbReference type="ARBA" id="ARBA00023239"/>
    </source>
</evidence>
<dbReference type="PANTHER" id="PTHR30502">
    <property type="entry name" value="2-KETO-3-DEOXY-L-RHAMNONATE ALDOLASE"/>
    <property type="match status" value="1"/>
</dbReference>
<dbReference type="InterPro" id="IPR050251">
    <property type="entry name" value="HpcH-HpaI_aldolase"/>
</dbReference>
<dbReference type="RefSeq" id="WP_246063521.1">
    <property type="nucleotide sequence ID" value="NZ_VFQE01000001.1"/>
</dbReference>
<keyword evidence="2" id="KW-0479">Metal-binding</keyword>
<keyword evidence="6" id="KW-1185">Reference proteome</keyword>
<reference evidence="5 6" key="1">
    <citation type="submission" date="2019-06" db="EMBL/GenBank/DDBJ databases">
        <title>Sequencing the genomes of 1000 actinobacteria strains.</title>
        <authorList>
            <person name="Klenk H.-P."/>
        </authorList>
    </citation>
    <scope>NUCLEOTIDE SEQUENCE [LARGE SCALE GENOMIC DNA]</scope>
    <source>
        <strain evidence="5 6">DSM 46837</strain>
    </source>
</reference>
<dbReference type="GO" id="GO:0046872">
    <property type="term" value="F:metal ion binding"/>
    <property type="evidence" value="ECO:0007669"/>
    <property type="project" value="UniProtKB-KW"/>
</dbReference>
<dbReference type="GO" id="GO:0005737">
    <property type="term" value="C:cytoplasm"/>
    <property type="evidence" value="ECO:0007669"/>
    <property type="project" value="TreeGrafter"/>
</dbReference>
<evidence type="ECO:0000256" key="1">
    <source>
        <dbReference type="ARBA" id="ARBA00005568"/>
    </source>
</evidence>
<proteinExistence type="inferred from homology"/>
<gene>
    <name evidence="5" type="ORF">FHU33_2289</name>
</gene>